<evidence type="ECO:0000256" key="2">
    <source>
        <dbReference type="ARBA" id="ARBA00022741"/>
    </source>
</evidence>
<gene>
    <name evidence="10" type="ORF">A2U01_0000999</name>
</gene>
<dbReference type="GO" id="GO:0008094">
    <property type="term" value="F:ATP-dependent activity, acting on DNA"/>
    <property type="evidence" value="ECO:0007669"/>
    <property type="project" value="TreeGrafter"/>
</dbReference>
<reference evidence="10 11" key="1">
    <citation type="journal article" date="2018" name="Front. Plant Sci.">
        <title>Red Clover (Trifolium pratense) and Zigzag Clover (T. medium) - A Picture of Genomic Similarities and Differences.</title>
        <authorList>
            <person name="Dluhosova J."/>
            <person name="Istvanek J."/>
            <person name="Nedelnik J."/>
            <person name="Repkova J."/>
        </authorList>
    </citation>
    <scope>NUCLEOTIDE SEQUENCE [LARGE SCALE GENOMIC DNA]</scope>
    <source>
        <strain evidence="11">cv. 10/8</strain>
        <tissue evidence="10">Leaf</tissue>
    </source>
</reference>
<accession>A0A392LZ05</accession>
<proteinExistence type="predicted"/>
<keyword evidence="6" id="KW-0862">Zinc</keyword>
<keyword evidence="3 8" id="KW-0863">Zinc-finger</keyword>
<keyword evidence="2" id="KW-0547">Nucleotide-binding</keyword>
<dbReference type="PANTHER" id="PTHR45626">
    <property type="entry name" value="TRANSCRIPTION TERMINATION FACTOR 2-RELATED"/>
    <property type="match status" value="1"/>
</dbReference>
<protein>
    <recommendedName>
        <fullName evidence="9">RING-type domain-containing protein</fullName>
    </recommendedName>
</protein>
<dbReference type="Proteomes" id="UP000265520">
    <property type="component" value="Unassembled WGS sequence"/>
</dbReference>
<keyword evidence="4" id="KW-0378">Hydrolase</keyword>
<organism evidence="10 11">
    <name type="scientific">Trifolium medium</name>
    <dbReference type="NCBI Taxonomy" id="97028"/>
    <lineage>
        <taxon>Eukaryota</taxon>
        <taxon>Viridiplantae</taxon>
        <taxon>Streptophyta</taxon>
        <taxon>Embryophyta</taxon>
        <taxon>Tracheophyta</taxon>
        <taxon>Spermatophyta</taxon>
        <taxon>Magnoliopsida</taxon>
        <taxon>eudicotyledons</taxon>
        <taxon>Gunneridae</taxon>
        <taxon>Pentapetalae</taxon>
        <taxon>rosids</taxon>
        <taxon>fabids</taxon>
        <taxon>Fabales</taxon>
        <taxon>Fabaceae</taxon>
        <taxon>Papilionoideae</taxon>
        <taxon>50 kb inversion clade</taxon>
        <taxon>NPAAA clade</taxon>
        <taxon>Hologalegina</taxon>
        <taxon>IRL clade</taxon>
        <taxon>Trifolieae</taxon>
        <taxon>Trifolium</taxon>
    </lineage>
</organism>
<dbReference type="InterPro" id="IPR013083">
    <property type="entry name" value="Znf_RING/FYVE/PHD"/>
</dbReference>
<keyword evidence="1" id="KW-0479">Metal-binding</keyword>
<evidence type="ECO:0000256" key="5">
    <source>
        <dbReference type="ARBA" id="ARBA00022806"/>
    </source>
</evidence>
<dbReference type="InterPro" id="IPR001841">
    <property type="entry name" value="Znf_RING"/>
</dbReference>
<dbReference type="Pfam" id="PF00097">
    <property type="entry name" value="zf-C3HC4"/>
    <property type="match status" value="1"/>
</dbReference>
<dbReference type="PANTHER" id="PTHR45626:SF22">
    <property type="entry name" value="DNA REPAIR PROTEIN RAD5"/>
    <property type="match status" value="1"/>
</dbReference>
<evidence type="ECO:0000313" key="10">
    <source>
        <dbReference type="EMBL" id="MCH80233.1"/>
    </source>
</evidence>
<comment type="caution">
    <text evidence="10">The sequence shown here is derived from an EMBL/GenBank/DDBJ whole genome shotgun (WGS) entry which is preliminary data.</text>
</comment>
<dbReference type="InterPro" id="IPR050628">
    <property type="entry name" value="SNF2_RAD54_helicase_TF"/>
</dbReference>
<dbReference type="PROSITE" id="PS50089">
    <property type="entry name" value="ZF_RING_2"/>
    <property type="match status" value="1"/>
</dbReference>
<evidence type="ECO:0000256" key="1">
    <source>
        <dbReference type="ARBA" id="ARBA00022723"/>
    </source>
</evidence>
<dbReference type="Gene3D" id="3.30.40.10">
    <property type="entry name" value="Zinc/RING finger domain, C3HC4 (zinc finger)"/>
    <property type="match status" value="1"/>
</dbReference>
<dbReference type="GO" id="GO:0005634">
    <property type="term" value="C:nucleus"/>
    <property type="evidence" value="ECO:0007669"/>
    <property type="project" value="TreeGrafter"/>
</dbReference>
<keyword evidence="5" id="KW-0347">Helicase</keyword>
<evidence type="ECO:0000256" key="6">
    <source>
        <dbReference type="ARBA" id="ARBA00022833"/>
    </source>
</evidence>
<dbReference type="InterPro" id="IPR018957">
    <property type="entry name" value="Znf_C3HC4_RING-type"/>
</dbReference>
<keyword evidence="7" id="KW-0067">ATP-binding</keyword>
<dbReference type="GO" id="GO:0016787">
    <property type="term" value="F:hydrolase activity"/>
    <property type="evidence" value="ECO:0007669"/>
    <property type="project" value="UniProtKB-KW"/>
</dbReference>
<evidence type="ECO:0000313" key="11">
    <source>
        <dbReference type="Proteomes" id="UP000265520"/>
    </source>
</evidence>
<dbReference type="GO" id="GO:0006281">
    <property type="term" value="P:DNA repair"/>
    <property type="evidence" value="ECO:0007669"/>
    <property type="project" value="TreeGrafter"/>
</dbReference>
<feature type="domain" description="RING-type" evidence="9">
    <location>
        <begin position="94"/>
        <end position="145"/>
    </location>
</feature>
<dbReference type="EMBL" id="LXQA010000815">
    <property type="protein sequence ID" value="MCH80233.1"/>
    <property type="molecule type" value="Genomic_DNA"/>
</dbReference>
<dbReference type="SMART" id="SM00184">
    <property type="entry name" value="RING"/>
    <property type="match status" value="1"/>
</dbReference>
<keyword evidence="11" id="KW-1185">Reference proteome</keyword>
<dbReference type="AlphaFoldDB" id="A0A392LZ05"/>
<evidence type="ECO:0000256" key="3">
    <source>
        <dbReference type="ARBA" id="ARBA00022771"/>
    </source>
</evidence>
<dbReference type="GO" id="GO:0004386">
    <property type="term" value="F:helicase activity"/>
    <property type="evidence" value="ECO:0007669"/>
    <property type="project" value="UniProtKB-KW"/>
</dbReference>
<dbReference type="GO" id="GO:0008270">
    <property type="term" value="F:zinc ion binding"/>
    <property type="evidence" value="ECO:0007669"/>
    <property type="project" value="UniProtKB-KW"/>
</dbReference>
<evidence type="ECO:0000259" key="9">
    <source>
        <dbReference type="PROSITE" id="PS50089"/>
    </source>
</evidence>
<dbReference type="SUPFAM" id="SSF57850">
    <property type="entry name" value="RING/U-box"/>
    <property type="match status" value="1"/>
</dbReference>
<evidence type="ECO:0000256" key="7">
    <source>
        <dbReference type="ARBA" id="ARBA00022840"/>
    </source>
</evidence>
<sequence>MEYPVRTVIARLNRLEWRFYPHQVFELRERVQHRVRNGIIGFFPRDNFLYREEFERLRLACLLPGGHKEEEEFVQDQGLVRRLYELKSDMDHMCLICHENGERVDSITTCGHAFCFGCFIHYFNLEKFAMPGTVDLMAARCPTCRGIVYKPDDELTFLSSKQKFVIYMVQYLLRVWNGQPRKIVVASSHNGTLLWLHNAFLGLGITSTLCARHNVESINEFVNNPNISVLLIGMREIKTKIKLPRYSHLIVMEAMVFDVQRYIFENIKTRRRRDTLQRTVLIAQGTIEEAISREPHHDDYFESYDINCRFIGPSFRHHRDIPRLVSIQERAPDFVVGWNYEWSLEGFDARAREFGYLEEEGG</sequence>
<evidence type="ECO:0000256" key="8">
    <source>
        <dbReference type="PROSITE-ProRule" id="PRU00175"/>
    </source>
</evidence>
<feature type="non-terminal residue" evidence="10">
    <location>
        <position position="362"/>
    </location>
</feature>
<name>A0A392LZ05_9FABA</name>
<evidence type="ECO:0000256" key="4">
    <source>
        <dbReference type="ARBA" id="ARBA00022801"/>
    </source>
</evidence>
<dbReference type="GO" id="GO:0005524">
    <property type="term" value="F:ATP binding"/>
    <property type="evidence" value="ECO:0007669"/>
    <property type="project" value="UniProtKB-KW"/>
</dbReference>